<sequence length="270" mass="28978">MNVIDLFLGLVILLAAYAEYSRGLVLALADVLRSGAALVTALVGYTLAARLSGSVAAGFIVGIGLALVVLVVSAVALKRYGEGPEWSRGKPGRLAGGAVGIPLGLVLGFVLLPIAARLPPVARAAEESFFGRGMLDRLPALYEAADAFNLQLPQFEAEAGKFEEEHRAGHAGMAERLNYRRLDRSTCIECGSPVSFRGYRRTGGTRVSPLFVCPDCGRQSDGCQTFEGFHLMYGRCPYELGDRAELDCGVWSNRRPVRPRRACPVCTGEE</sequence>
<accession>A0A7V0T5B8</accession>
<comment type="caution">
    <text evidence="2">The sequence shown here is derived from an EMBL/GenBank/DDBJ whole genome shotgun (WGS) entry which is preliminary data.</text>
</comment>
<dbReference type="Proteomes" id="UP000885672">
    <property type="component" value="Unassembled WGS sequence"/>
</dbReference>
<reference evidence="2" key="1">
    <citation type="journal article" date="2020" name="mSystems">
        <title>Genome- and Community-Level Interaction Insights into Carbon Utilization and Element Cycling Functions of Hydrothermarchaeota in Hydrothermal Sediment.</title>
        <authorList>
            <person name="Zhou Z."/>
            <person name="Liu Y."/>
            <person name="Xu W."/>
            <person name="Pan J."/>
            <person name="Luo Z.H."/>
            <person name="Li M."/>
        </authorList>
    </citation>
    <scope>NUCLEOTIDE SEQUENCE [LARGE SCALE GENOMIC DNA]</scope>
    <source>
        <strain evidence="2">SpSt-1182</strain>
    </source>
</reference>
<keyword evidence="1" id="KW-1133">Transmembrane helix</keyword>
<evidence type="ECO:0000256" key="1">
    <source>
        <dbReference type="SAM" id="Phobius"/>
    </source>
</evidence>
<dbReference type="EMBL" id="DSBX01000089">
    <property type="protein sequence ID" value="HDQ99106.1"/>
    <property type="molecule type" value="Genomic_DNA"/>
</dbReference>
<name>A0A7V0T5B8_UNCW3</name>
<keyword evidence="1" id="KW-0812">Transmembrane</keyword>
<organism evidence="2">
    <name type="scientific">candidate division WOR-3 bacterium</name>
    <dbReference type="NCBI Taxonomy" id="2052148"/>
    <lineage>
        <taxon>Bacteria</taxon>
        <taxon>Bacteria division WOR-3</taxon>
    </lineage>
</organism>
<gene>
    <name evidence="2" type="ORF">ENN51_02315</name>
</gene>
<proteinExistence type="predicted"/>
<dbReference type="AlphaFoldDB" id="A0A7V0T5B8"/>
<evidence type="ECO:0000313" key="2">
    <source>
        <dbReference type="EMBL" id="HDQ99106.1"/>
    </source>
</evidence>
<feature type="transmembrane region" description="Helical" evidence="1">
    <location>
        <begin position="97"/>
        <end position="116"/>
    </location>
</feature>
<protein>
    <submittedName>
        <fullName evidence="2">CvpA family protein</fullName>
    </submittedName>
</protein>
<feature type="transmembrane region" description="Helical" evidence="1">
    <location>
        <begin position="55"/>
        <end position="77"/>
    </location>
</feature>
<keyword evidence="1" id="KW-0472">Membrane</keyword>